<keyword evidence="1" id="KW-0001">2Fe-2S</keyword>
<keyword evidence="2" id="KW-0479">Metal-binding</keyword>
<dbReference type="InterPro" id="IPR044043">
    <property type="entry name" value="VanA_C_cat"/>
</dbReference>
<keyword evidence="4" id="KW-0408">Iron</keyword>
<dbReference type="OrthoDB" id="9800776at2"/>
<organism evidence="7 8">
    <name type="scientific">Reyranella soli</name>
    <dbReference type="NCBI Taxonomy" id="1230389"/>
    <lineage>
        <taxon>Bacteria</taxon>
        <taxon>Pseudomonadati</taxon>
        <taxon>Pseudomonadota</taxon>
        <taxon>Alphaproteobacteria</taxon>
        <taxon>Hyphomicrobiales</taxon>
        <taxon>Reyranellaceae</taxon>
        <taxon>Reyranella</taxon>
    </lineage>
</organism>
<evidence type="ECO:0000313" key="8">
    <source>
        <dbReference type="Proteomes" id="UP000321058"/>
    </source>
</evidence>
<dbReference type="PANTHER" id="PTHR21266:SF60">
    <property type="entry name" value="3-KETOSTEROID-9-ALPHA-MONOOXYGENASE, OXYGENASE COMPONENT"/>
    <property type="match status" value="1"/>
</dbReference>
<gene>
    <name evidence="7" type="ORF">RSO01_08190</name>
</gene>
<evidence type="ECO:0000256" key="1">
    <source>
        <dbReference type="ARBA" id="ARBA00022714"/>
    </source>
</evidence>
<keyword evidence="3" id="KW-0560">Oxidoreductase</keyword>
<evidence type="ECO:0000259" key="6">
    <source>
        <dbReference type="PROSITE" id="PS51296"/>
    </source>
</evidence>
<dbReference type="EMBL" id="BKAJ01000014">
    <property type="protein sequence ID" value="GEP53653.1"/>
    <property type="molecule type" value="Genomic_DNA"/>
</dbReference>
<dbReference type="SUPFAM" id="SSF50022">
    <property type="entry name" value="ISP domain"/>
    <property type="match status" value="1"/>
</dbReference>
<dbReference type="CDD" id="cd03469">
    <property type="entry name" value="Rieske_RO_Alpha_N"/>
    <property type="match status" value="1"/>
</dbReference>
<evidence type="ECO:0000256" key="2">
    <source>
        <dbReference type="ARBA" id="ARBA00022723"/>
    </source>
</evidence>
<proteinExistence type="predicted"/>
<name>A0A512N3Z3_9HYPH</name>
<sequence length="345" mass="39285">MLATRQPVLRRFWYPAMPAAMVDAGPQPFTLLGERLVLWRDADGKYAAMADRCCHRSAQLSKGWIDGNTIVCPYHGWAYDGAGTCVKIPQRPDSAGLRGTAVKSFFCEARYGHLWVALDEPLAPIPDWPEEIDSGYRRINQFYEPWNCAGLRLMENSFDNAHIHFVHRNTFGDINNPDPPEPTIERLDYGFVARSDVPVYNTEEQKKNLRDDSAFTVRHITAHWYMPFLRRLHIRYPSGLDHIIITAATPVGDGQSQIVQFCFRNDREAEAPAAGIIAFDRRVTAEDREVLEGTDYDVPLDMHSGIERHMPSDKPGLVMRRMLLDLLATHGETEQTRHPSRRAAE</sequence>
<dbReference type="Gene3D" id="3.90.380.10">
    <property type="entry name" value="Naphthalene 1,2-dioxygenase Alpha Subunit, Chain A, domain 1"/>
    <property type="match status" value="1"/>
</dbReference>
<dbReference type="InterPro" id="IPR036922">
    <property type="entry name" value="Rieske_2Fe-2S_sf"/>
</dbReference>
<comment type="caution">
    <text evidence="7">The sequence shown here is derived from an EMBL/GenBank/DDBJ whole genome shotgun (WGS) entry which is preliminary data.</text>
</comment>
<dbReference type="InterPro" id="IPR050584">
    <property type="entry name" value="Cholesterol_7-desaturase"/>
</dbReference>
<dbReference type="RefSeq" id="WP_147146507.1">
    <property type="nucleotide sequence ID" value="NZ_BKAJ01000014.1"/>
</dbReference>
<keyword evidence="5" id="KW-0411">Iron-sulfur</keyword>
<dbReference type="Proteomes" id="UP000321058">
    <property type="component" value="Unassembled WGS sequence"/>
</dbReference>
<reference evidence="7 8" key="1">
    <citation type="submission" date="2019-07" db="EMBL/GenBank/DDBJ databases">
        <title>Whole genome shotgun sequence of Reyranella soli NBRC 108950.</title>
        <authorList>
            <person name="Hosoyama A."/>
            <person name="Uohara A."/>
            <person name="Ohji S."/>
            <person name="Ichikawa N."/>
        </authorList>
    </citation>
    <scope>NUCLEOTIDE SEQUENCE [LARGE SCALE GENOMIC DNA]</scope>
    <source>
        <strain evidence="7 8">NBRC 108950</strain>
    </source>
</reference>
<dbReference type="GO" id="GO:0046872">
    <property type="term" value="F:metal ion binding"/>
    <property type="evidence" value="ECO:0007669"/>
    <property type="project" value="UniProtKB-KW"/>
</dbReference>
<dbReference type="GO" id="GO:0016491">
    <property type="term" value="F:oxidoreductase activity"/>
    <property type="evidence" value="ECO:0007669"/>
    <property type="project" value="UniProtKB-KW"/>
</dbReference>
<evidence type="ECO:0000256" key="3">
    <source>
        <dbReference type="ARBA" id="ARBA00023002"/>
    </source>
</evidence>
<dbReference type="InterPro" id="IPR017941">
    <property type="entry name" value="Rieske_2Fe-2S"/>
</dbReference>
<dbReference type="Pfam" id="PF19112">
    <property type="entry name" value="VanA_C"/>
    <property type="match status" value="1"/>
</dbReference>
<evidence type="ECO:0000313" key="7">
    <source>
        <dbReference type="EMBL" id="GEP53653.1"/>
    </source>
</evidence>
<dbReference type="PANTHER" id="PTHR21266">
    <property type="entry name" value="IRON-SULFUR DOMAIN CONTAINING PROTEIN"/>
    <property type="match status" value="1"/>
</dbReference>
<dbReference type="SUPFAM" id="SSF55961">
    <property type="entry name" value="Bet v1-like"/>
    <property type="match status" value="1"/>
</dbReference>
<protein>
    <submittedName>
        <fullName evidence="7">(2Fe-2S)-binding protein</fullName>
    </submittedName>
</protein>
<keyword evidence="8" id="KW-1185">Reference proteome</keyword>
<dbReference type="PROSITE" id="PS51296">
    <property type="entry name" value="RIESKE"/>
    <property type="match status" value="1"/>
</dbReference>
<accession>A0A512N3Z3</accession>
<dbReference type="AlphaFoldDB" id="A0A512N3Z3"/>
<evidence type="ECO:0000256" key="5">
    <source>
        <dbReference type="ARBA" id="ARBA00023014"/>
    </source>
</evidence>
<dbReference type="Gene3D" id="2.102.10.10">
    <property type="entry name" value="Rieske [2Fe-2S] iron-sulphur domain"/>
    <property type="match status" value="1"/>
</dbReference>
<dbReference type="GO" id="GO:0051537">
    <property type="term" value="F:2 iron, 2 sulfur cluster binding"/>
    <property type="evidence" value="ECO:0007669"/>
    <property type="project" value="UniProtKB-KW"/>
</dbReference>
<dbReference type="Pfam" id="PF00355">
    <property type="entry name" value="Rieske"/>
    <property type="match status" value="1"/>
</dbReference>
<evidence type="ECO:0000256" key="4">
    <source>
        <dbReference type="ARBA" id="ARBA00023004"/>
    </source>
</evidence>
<feature type="domain" description="Rieske" evidence="6">
    <location>
        <begin position="13"/>
        <end position="116"/>
    </location>
</feature>